<feature type="transmembrane region" description="Helical" evidence="1">
    <location>
        <begin position="180"/>
        <end position="202"/>
    </location>
</feature>
<evidence type="ECO:0000256" key="1">
    <source>
        <dbReference type="SAM" id="Phobius"/>
    </source>
</evidence>
<comment type="caution">
    <text evidence="2">The sequence shown here is derived from an EMBL/GenBank/DDBJ whole genome shotgun (WGS) entry which is preliminary data.</text>
</comment>
<evidence type="ECO:0000313" key="2">
    <source>
        <dbReference type="EMBL" id="NBI06911.1"/>
    </source>
</evidence>
<organism evidence="2 3">
    <name type="scientific">Senegalia massiliensis</name>
    <dbReference type="NCBI Taxonomy" id="1720316"/>
    <lineage>
        <taxon>Bacteria</taxon>
        <taxon>Bacillati</taxon>
        <taxon>Bacillota</taxon>
        <taxon>Clostridia</taxon>
        <taxon>Eubacteriales</taxon>
        <taxon>Clostridiaceae</taxon>
        <taxon>Senegalia</taxon>
    </lineage>
</organism>
<keyword evidence="3" id="KW-1185">Reference proteome</keyword>
<accession>A0A845QXA6</accession>
<feature type="transmembrane region" description="Helical" evidence="1">
    <location>
        <begin position="47"/>
        <end position="66"/>
    </location>
</feature>
<feature type="transmembrane region" description="Helical" evidence="1">
    <location>
        <begin position="7"/>
        <end position="27"/>
    </location>
</feature>
<proteinExistence type="predicted"/>
<dbReference type="AlphaFoldDB" id="A0A845QXA6"/>
<dbReference type="EMBL" id="QXXA01000009">
    <property type="protein sequence ID" value="NBI06911.1"/>
    <property type="molecule type" value="Genomic_DNA"/>
</dbReference>
<protein>
    <submittedName>
        <fullName evidence="2">Uncharacterized protein</fullName>
    </submittedName>
</protein>
<dbReference type="Proteomes" id="UP000467132">
    <property type="component" value="Unassembled WGS sequence"/>
</dbReference>
<feature type="transmembrane region" description="Helical" evidence="1">
    <location>
        <begin position="151"/>
        <end position="168"/>
    </location>
</feature>
<keyword evidence="1" id="KW-0812">Transmembrane</keyword>
<reference evidence="2 3" key="1">
    <citation type="submission" date="2018-08" db="EMBL/GenBank/DDBJ databases">
        <title>Murine metabolic-syndrome-specific gut microbial biobank.</title>
        <authorList>
            <person name="Liu C."/>
        </authorList>
    </citation>
    <scope>NUCLEOTIDE SEQUENCE [LARGE SCALE GENOMIC DNA]</scope>
    <source>
        <strain evidence="2 3">583</strain>
    </source>
</reference>
<name>A0A845QXA6_9CLOT</name>
<evidence type="ECO:0000313" key="3">
    <source>
        <dbReference type="Proteomes" id="UP000467132"/>
    </source>
</evidence>
<sequence>MRNSRFLIVLSISYFIFVYIIFKEFNALHHNQGNLFLDQSLFRVQKFLFNINIFFVAYIFILKLPITTKIFIVRCKEYYVSYLLEYGLKISLIFVLYIVLVPIIILVISNNNIIITLSLVMSFIKLFVFTFYMFFLYIWITLISGKQMMGIIGTFAVNLILLLFYYVLKFSMNINLPKEIWMNSLITFSSITSLVCILLVYYKNKFKDYLL</sequence>
<feature type="transmembrane region" description="Helical" evidence="1">
    <location>
        <begin position="86"/>
        <end position="108"/>
    </location>
</feature>
<keyword evidence="1" id="KW-1133">Transmembrane helix</keyword>
<gene>
    <name evidence="2" type="ORF">D3Z33_08600</name>
</gene>
<keyword evidence="1" id="KW-0472">Membrane</keyword>
<feature type="transmembrane region" description="Helical" evidence="1">
    <location>
        <begin position="114"/>
        <end position="139"/>
    </location>
</feature>